<protein>
    <submittedName>
        <fullName evidence="1">Uncharacterized protein</fullName>
    </submittedName>
</protein>
<dbReference type="EMBL" id="JAULSN010000001">
    <property type="protein sequence ID" value="KAK3384310.1"/>
    <property type="molecule type" value="Genomic_DNA"/>
</dbReference>
<organism evidence="1 2">
    <name type="scientific">Lasiosphaeria ovina</name>
    <dbReference type="NCBI Taxonomy" id="92902"/>
    <lineage>
        <taxon>Eukaryota</taxon>
        <taxon>Fungi</taxon>
        <taxon>Dikarya</taxon>
        <taxon>Ascomycota</taxon>
        <taxon>Pezizomycotina</taxon>
        <taxon>Sordariomycetes</taxon>
        <taxon>Sordariomycetidae</taxon>
        <taxon>Sordariales</taxon>
        <taxon>Lasiosphaeriaceae</taxon>
        <taxon>Lasiosphaeria</taxon>
    </lineage>
</organism>
<reference evidence="1" key="1">
    <citation type="journal article" date="2023" name="Mol. Phylogenet. Evol.">
        <title>Genome-scale phylogeny and comparative genomics of the fungal order Sordariales.</title>
        <authorList>
            <person name="Hensen N."/>
            <person name="Bonometti L."/>
            <person name="Westerberg I."/>
            <person name="Brannstrom I.O."/>
            <person name="Guillou S."/>
            <person name="Cros-Aarteil S."/>
            <person name="Calhoun S."/>
            <person name="Haridas S."/>
            <person name="Kuo A."/>
            <person name="Mondo S."/>
            <person name="Pangilinan J."/>
            <person name="Riley R."/>
            <person name="LaButti K."/>
            <person name="Andreopoulos B."/>
            <person name="Lipzen A."/>
            <person name="Chen C."/>
            <person name="Yan M."/>
            <person name="Daum C."/>
            <person name="Ng V."/>
            <person name="Clum A."/>
            <person name="Steindorff A."/>
            <person name="Ohm R.A."/>
            <person name="Martin F."/>
            <person name="Silar P."/>
            <person name="Natvig D.O."/>
            <person name="Lalanne C."/>
            <person name="Gautier V."/>
            <person name="Ament-Velasquez S.L."/>
            <person name="Kruys A."/>
            <person name="Hutchinson M.I."/>
            <person name="Powell A.J."/>
            <person name="Barry K."/>
            <person name="Miller A.N."/>
            <person name="Grigoriev I.V."/>
            <person name="Debuchy R."/>
            <person name="Gladieux P."/>
            <person name="Hiltunen Thoren M."/>
            <person name="Johannesson H."/>
        </authorList>
    </citation>
    <scope>NUCLEOTIDE SEQUENCE</scope>
    <source>
        <strain evidence="1">CBS 958.72</strain>
    </source>
</reference>
<dbReference type="AlphaFoldDB" id="A0AAE0TYQ5"/>
<proteinExistence type="predicted"/>
<name>A0AAE0TYQ5_9PEZI</name>
<sequence>MTLRLVFIPTKARARTSTHRKLACCIVSLASFSLFFFFSIAPAFGTDGYRLGAIFARGQDLTILHRLRRDLQHCARRHVRRSTVVIICSSVELYREIVEFGTLSVPGRAATAFYWPDSIVASQMESKLSQRAKTRMMEM</sequence>
<keyword evidence="2" id="KW-1185">Reference proteome</keyword>
<comment type="caution">
    <text evidence="1">The sequence shown here is derived from an EMBL/GenBank/DDBJ whole genome shotgun (WGS) entry which is preliminary data.</text>
</comment>
<evidence type="ECO:0000313" key="2">
    <source>
        <dbReference type="Proteomes" id="UP001287356"/>
    </source>
</evidence>
<reference evidence="1" key="2">
    <citation type="submission" date="2023-06" db="EMBL/GenBank/DDBJ databases">
        <authorList>
            <consortium name="Lawrence Berkeley National Laboratory"/>
            <person name="Haridas S."/>
            <person name="Hensen N."/>
            <person name="Bonometti L."/>
            <person name="Westerberg I."/>
            <person name="Brannstrom I.O."/>
            <person name="Guillou S."/>
            <person name="Cros-Aarteil S."/>
            <person name="Calhoun S."/>
            <person name="Kuo A."/>
            <person name="Mondo S."/>
            <person name="Pangilinan J."/>
            <person name="Riley R."/>
            <person name="Labutti K."/>
            <person name="Andreopoulos B."/>
            <person name="Lipzen A."/>
            <person name="Chen C."/>
            <person name="Yanf M."/>
            <person name="Daum C."/>
            <person name="Ng V."/>
            <person name="Clum A."/>
            <person name="Steindorff A."/>
            <person name="Ohm R."/>
            <person name="Martin F."/>
            <person name="Silar P."/>
            <person name="Natvig D."/>
            <person name="Lalanne C."/>
            <person name="Gautier V."/>
            <person name="Ament-Velasquez S.L."/>
            <person name="Kruys A."/>
            <person name="Hutchinson M.I."/>
            <person name="Powell A.J."/>
            <person name="Barry K."/>
            <person name="Miller A.N."/>
            <person name="Grigoriev I.V."/>
            <person name="Debuchy R."/>
            <person name="Gladieux P."/>
            <person name="Thoren M.H."/>
            <person name="Johannesson H."/>
        </authorList>
    </citation>
    <scope>NUCLEOTIDE SEQUENCE</scope>
    <source>
        <strain evidence="1">CBS 958.72</strain>
    </source>
</reference>
<evidence type="ECO:0000313" key="1">
    <source>
        <dbReference type="EMBL" id="KAK3384310.1"/>
    </source>
</evidence>
<dbReference type="Proteomes" id="UP001287356">
    <property type="component" value="Unassembled WGS sequence"/>
</dbReference>
<accession>A0AAE0TYQ5</accession>
<gene>
    <name evidence="1" type="ORF">B0T24DRAFT_79965</name>
</gene>